<dbReference type="InterPro" id="IPR050640">
    <property type="entry name" value="Bact_2-comp_sensor_kinase"/>
</dbReference>
<dbReference type="Pfam" id="PF06580">
    <property type="entry name" value="His_kinase"/>
    <property type="match status" value="1"/>
</dbReference>
<dbReference type="GO" id="GO:0000155">
    <property type="term" value="F:phosphorelay sensor kinase activity"/>
    <property type="evidence" value="ECO:0007669"/>
    <property type="project" value="InterPro"/>
</dbReference>
<keyword evidence="1" id="KW-0472">Membrane</keyword>
<evidence type="ECO:0000256" key="1">
    <source>
        <dbReference type="SAM" id="Phobius"/>
    </source>
</evidence>
<feature type="transmembrane region" description="Helical" evidence="1">
    <location>
        <begin position="12"/>
        <end position="33"/>
    </location>
</feature>
<protein>
    <submittedName>
        <fullName evidence="3">Putative two-component system sensor protein</fullName>
    </submittedName>
</protein>
<evidence type="ECO:0000313" key="3">
    <source>
        <dbReference type="EMBL" id="EPR71704.1"/>
    </source>
</evidence>
<evidence type="ECO:0000313" key="4">
    <source>
        <dbReference type="Proteomes" id="UP000014974"/>
    </source>
</evidence>
<comment type="caution">
    <text evidence="3">The sequence shown here is derived from an EMBL/GenBank/DDBJ whole genome shotgun (WGS) entry which is preliminary data.</text>
</comment>
<dbReference type="PATRIC" id="fig|641524.5.peg.171"/>
<dbReference type="AlphaFoldDB" id="S7WY89"/>
<dbReference type="PANTHER" id="PTHR34220:SF7">
    <property type="entry name" value="SENSOR HISTIDINE KINASE YPDA"/>
    <property type="match status" value="1"/>
</dbReference>
<dbReference type="EMBL" id="ATNM01000004">
    <property type="protein sequence ID" value="EPR71704.1"/>
    <property type="molecule type" value="Genomic_DNA"/>
</dbReference>
<keyword evidence="1" id="KW-0812">Transmembrane</keyword>
<dbReference type="PANTHER" id="PTHR34220">
    <property type="entry name" value="SENSOR HISTIDINE KINASE YPDA"/>
    <property type="match status" value="1"/>
</dbReference>
<dbReference type="Proteomes" id="UP000014974">
    <property type="component" value="Unassembled WGS sequence"/>
</dbReference>
<organism evidence="3 4">
    <name type="scientific">Cyclobacterium qasimii M12-11B</name>
    <dbReference type="NCBI Taxonomy" id="641524"/>
    <lineage>
        <taxon>Bacteria</taxon>
        <taxon>Pseudomonadati</taxon>
        <taxon>Bacteroidota</taxon>
        <taxon>Cytophagia</taxon>
        <taxon>Cytophagales</taxon>
        <taxon>Cyclobacteriaceae</taxon>
        <taxon>Cyclobacterium</taxon>
    </lineage>
</organism>
<dbReference type="STRING" id="641524.ADICYQ_0175"/>
<sequence>MIPHLLFKQKYLKYALFLFAFLAIFIFLEHTFMDFVPMNEGRPAPRFRGGGRRQMFFWIPSLMRFVLIMVLGTAIELITKLDRESKRYDELKRQKIIKELNFLKNQLNPHFLFNALNNIYSLASRKSENTTPSIMLLSNILRYVLYESGKDKVFIHQEMDFIKNYVNLEKLKFSDTNAPQIKCYFSFANENYTVEPLLFITLIENAFKHGISYVTPSFILISFKEDNEEIFLSVINSVGKKDDQNINTNKEGIGIENLKKG</sequence>
<keyword evidence="1" id="KW-1133">Transmembrane helix</keyword>
<feature type="domain" description="Signal transduction histidine kinase internal region" evidence="2">
    <location>
        <begin position="99"/>
        <end position="175"/>
    </location>
</feature>
<reference evidence="3 4" key="1">
    <citation type="journal article" date="2013" name="Genome Announc.">
        <title>Draft Genome Sequence of Cyclobacterium qasimii Strain M12-11BT, Isolated from Arctic Marine Sediment.</title>
        <authorList>
            <person name="Shivaji S."/>
            <person name="Ara S."/>
            <person name="Singh A."/>
            <person name="Kumar Pinnaka A."/>
        </authorList>
    </citation>
    <scope>NUCLEOTIDE SEQUENCE [LARGE SCALE GENOMIC DNA]</scope>
    <source>
        <strain evidence="3 4">M12-11B</strain>
    </source>
</reference>
<name>S7WY89_9BACT</name>
<gene>
    <name evidence="3" type="ORF">ADICYQ_0175</name>
</gene>
<dbReference type="GO" id="GO:0016020">
    <property type="term" value="C:membrane"/>
    <property type="evidence" value="ECO:0007669"/>
    <property type="project" value="InterPro"/>
</dbReference>
<accession>S7WY89</accession>
<evidence type="ECO:0000259" key="2">
    <source>
        <dbReference type="Pfam" id="PF06580"/>
    </source>
</evidence>
<proteinExistence type="predicted"/>
<dbReference type="InterPro" id="IPR010559">
    <property type="entry name" value="Sig_transdc_His_kin_internal"/>
</dbReference>
<dbReference type="RefSeq" id="WP_020891257.1">
    <property type="nucleotide sequence ID" value="NZ_ATNM01000004.1"/>
</dbReference>
<feature type="transmembrane region" description="Helical" evidence="1">
    <location>
        <begin position="55"/>
        <end position="78"/>
    </location>
</feature>
<dbReference type="eggNOG" id="COG2972">
    <property type="taxonomic scope" value="Bacteria"/>
</dbReference>